<feature type="transmembrane region" description="Helical" evidence="2">
    <location>
        <begin position="33"/>
        <end position="55"/>
    </location>
</feature>
<keyword evidence="2" id="KW-1133">Transmembrane helix</keyword>
<evidence type="ECO:0000313" key="3">
    <source>
        <dbReference type="EMBL" id="MBX0323386.1"/>
    </source>
</evidence>
<gene>
    <name evidence="3" type="ORF">EGH21_10130</name>
</gene>
<feature type="compositionally biased region" description="Low complexity" evidence="1">
    <location>
        <begin position="92"/>
        <end position="105"/>
    </location>
</feature>
<feature type="region of interest" description="Disordered" evidence="1">
    <location>
        <begin position="92"/>
        <end position="112"/>
    </location>
</feature>
<dbReference type="EMBL" id="RKLR01000003">
    <property type="protein sequence ID" value="MBX0323386.1"/>
    <property type="molecule type" value="Genomic_DNA"/>
</dbReference>
<comment type="caution">
    <text evidence="3">The sequence shown here is derived from an EMBL/GenBank/DDBJ whole genome shotgun (WGS) entry which is preliminary data.</text>
</comment>
<evidence type="ECO:0008006" key="5">
    <source>
        <dbReference type="Google" id="ProtNLM"/>
    </source>
</evidence>
<dbReference type="AlphaFoldDB" id="A0AAW4PRP9"/>
<dbReference type="RefSeq" id="WP_220618355.1">
    <property type="nucleotide sequence ID" value="NZ_RKLR01000003.1"/>
</dbReference>
<evidence type="ECO:0000256" key="1">
    <source>
        <dbReference type="SAM" id="MobiDB-lite"/>
    </source>
</evidence>
<evidence type="ECO:0000256" key="2">
    <source>
        <dbReference type="SAM" id="Phobius"/>
    </source>
</evidence>
<protein>
    <recommendedName>
        <fullName evidence="5">Integral membrane protein</fullName>
    </recommendedName>
</protein>
<reference evidence="3 4" key="1">
    <citation type="submission" date="2021-06" db="EMBL/GenBank/DDBJ databases">
        <title>Halomicroarcula sp. a new haloarchaeum isolated from saline soil.</title>
        <authorList>
            <person name="Duran-Viseras A."/>
            <person name="Sanchez-Porro C."/>
            <person name="Ventosa A."/>
        </authorList>
    </citation>
    <scope>NUCLEOTIDE SEQUENCE [LARGE SCALE GENOMIC DNA]</scope>
    <source>
        <strain evidence="3 4">F13</strain>
    </source>
</reference>
<evidence type="ECO:0000313" key="4">
    <source>
        <dbReference type="Proteomes" id="UP001430377"/>
    </source>
</evidence>
<accession>A0AAW4PRP9</accession>
<keyword evidence="4" id="KW-1185">Reference proteome</keyword>
<feature type="transmembrane region" description="Helical" evidence="2">
    <location>
        <begin position="62"/>
        <end position="81"/>
    </location>
</feature>
<dbReference type="Proteomes" id="UP001430377">
    <property type="component" value="Unassembled WGS sequence"/>
</dbReference>
<keyword evidence="2" id="KW-0812">Transmembrane</keyword>
<keyword evidence="2" id="KW-0472">Membrane</keyword>
<organism evidence="3 4">
    <name type="scientific">Haloarcula rubra</name>
    <dbReference type="NCBI Taxonomy" id="2487747"/>
    <lineage>
        <taxon>Archaea</taxon>
        <taxon>Methanobacteriati</taxon>
        <taxon>Methanobacteriota</taxon>
        <taxon>Stenosarchaea group</taxon>
        <taxon>Halobacteria</taxon>
        <taxon>Halobacteriales</taxon>
        <taxon>Haloarculaceae</taxon>
        <taxon>Haloarcula</taxon>
    </lineage>
</organism>
<proteinExistence type="predicted"/>
<name>A0AAW4PRP9_9EURY</name>
<sequence>MVYGAVAGGALVALELSVFGVLGVPPSAVDVLGLTLGWGLTLLLATLAGVTLVAGRGVGRSAAVPLVVYHLVYALGLWVWVRATWITCVPASAGPSASSATGSRAVRPCSTR</sequence>